<dbReference type="Pfam" id="PF01595">
    <property type="entry name" value="CNNM"/>
    <property type="match status" value="1"/>
</dbReference>
<feature type="transmembrane region" description="Helical" evidence="16">
    <location>
        <begin position="475"/>
        <end position="499"/>
    </location>
</feature>
<dbReference type="Pfam" id="PF25562">
    <property type="entry name" value="CNBH_CNNM2_C"/>
    <property type="match status" value="1"/>
</dbReference>
<keyword evidence="20" id="KW-1185">Reference proteome</keyword>
<keyword evidence="11 14" id="KW-0129">CBS domain</keyword>
<dbReference type="InterPro" id="IPR044751">
    <property type="entry name" value="Ion_transp-like_CBS"/>
</dbReference>
<dbReference type="CDD" id="cd04590">
    <property type="entry name" value="CBS_pair_CorC_HlyC_assoc"/>
    <property type="match status" value="1"/>
</dbReference>
<dbReference type="Gene3D" id="3.40.50.150">
    <property type="entry name" value="Vaccinia Virus protein VP39"/>
    <property type="match status" value="1"/>
</dbReference>
<gene>
    <name evidence="19" type="ORF">HGM15179_001609</name>
</gene>
<comment type="caution">
    <text evidence="19">The sequence shown here is derived from an EMBL/GenBank/DDBJ whole genome shotgun (WGS) entry which is preliminary data.</text>
</comment>
<dbReference type="InterPro" id="IPR045095">
    <property type="entry name" value="ACDP"/>
</dbReference>
<dbReference type="InterPro" id="IPR025714">
    <property type="entry name" value="Methyltranfer_dom"/>
</dbReference>
<keyword evidence="7 15" id="KW-0812">Transmembrane</keyword>
<dbReference type="PROSITE" id="PS51371">
    <property type="entry name" value="CBS"/>
    <property type="match status" value="1"/>
</dbReference>
<dbReference type="GO" id="GO:0005765">
    <property type="term" value="C:lysosomal membrane"/>
    <property type="evidence" value="ECO:0007669"/>
    <property type="project" value="UniProtKB-SubCell"/>
</dbReference>
<name>A0A8K1LSU2_9PASS</name>
<dbReference type="InterPro" id="IPR057492">
    <property type="entry name" value="Ig_CNNM1/2/4_N"/>
</dbReference>
<keyword evidence="5" id="KW-0813">Transport</keyword>
<evidence type="ECO:0000256" key="9">
    <source>
        <dbReference type="ARBA" id="ARBA00022989"/>
    </source>
</evidence>
<dbReference type="GO" id="GO:0010960">
    <property type="term" value="P:magnesium ion homeostasis"/>
    <property type="evidence" value="ECO:0007669"/>
    <property type="project" value="InterPro"/>
</dbReference>
<dbReference type="Pfam" id="PF25511">
    <property type="entry name" value="Ig_CNNM4_N"/>
    <property type="match status" value="1"/>
</dbReference>
<dbReference type="Gene3D" id="2.60.120.10">
    <property type="entry name" value="Jelly Rolls"/>
    <property type="match status" value="1"/>
</dbReference>
<keyword evidence="12 15" id="KW-0472">Membrane</keyword>
<dbReference type="Proteomes" id="UP000796761">
    <property type="component" value="Unassembled WGS sequence"/>
</dbReference>
<keyword evidence="6" id="KW-1003">Cell membrane</keyword>
<dbReference type="InterPro" id="IPR029063">
    <property type="entry name" value="SAM-dependent_MTases_sf"/>
</dbReference>
<dbReference type="InterPro" id="IPR032143">
    <property type="entry name" value="BORCS7"/>
</dbReference>
<evidence type="ECO:0000256" key="8">
    <source>
        <dbReference type="ARBA" id="ARBA00022737"/>
    </source>
</evidence>
<evidence type="ECO:0000256" key="1">
    <source>
        <dbReference type="ARBA" id="ARBA00004651"/>
    </source>
</evidence>
<evidence type="ECO:0000256" key="7">
    <source>
        <dbReference type="ARBA" id="ARBA00022692"/>
    </source>
</evidence>
<dbReference type="InterPro" id="IPR018490">
    <property type="entry name" value="cNMP-bd_dom_sf"/>
</dbReference>
<feature type="transmembrane region" description="Helical" evidence="16">
    <location>
        <begin position="591"/>
        <end position="611"/>
    </location>
</feature>
<reference evidence="19" key="1">
    <citation type="submission" date="2019-04" db="EMBL/GenBank/DDBJ databases">
        <title>Genome assembly of Zosterops borbonicus 15179.</title>
        <authorList>
            <person name="Leroy T."/>
            <person name="Anselmetti Y."/>
            <person name="Tilak M.-K."/>
            <person name="Nabholz B."/>
        </authorList>
    </citation>
    <scope>NUCLEOTIDE SEQUENCE</scope>
    <source>
        <strain evidence="19">HGM_15179</strain>
        <tissue evidence="19">Muscle</tissue>
    </source>
</reference>
<protein>
    <recommendedName>
        <fullName evidence="16">Metal transporter</fullName>
    </recommendedName>
</protein>
<evidence type="ECO:0000256" key="11">
    <source>
        <dbReference type="ARBA" id="ARBA00023122"/>
    </source>
</evidence>
<organism evidence="19 20">
    <name type="scientific">Zosterops borbonicus</name>
    <dbReference type="NCBI Taxonomy" id="364589"/>
    <lineage>
        <taxon>Eukaryota</taxon>
        <taxon>Metazoa</taxon>
        <taxon>Chordata</taxon>
        <taxon>Craniata</taxon>
        <taxon>Vertebrata</taxon>
        <taxon>Euteleostomi</taxon>
        <taxon>Archelosauria</taxon>
        <taxon>Archosauria</taxon>
        <taxon>Dinosauria</taxon>
        <taxon>Saurischia</taxon>
        <taxon>Theropoda</taxon>
        <taxon>Coelurosauria</taxon>
        <taxon>Aves</taxon>
        <taxon>Neognathae</taxon>
        <taxon>Neoaves</taxon>
        <taxon>Telluraves</taxon>
        <taxon>Australaves</taxon>
        <taxon>Passeriformes</taxon>
        <taxon>Sylvioidea</taxon>
        <taxon>Zosteropidae</taxon>
        <taxon>Zosterops</taxon>
    </lineage>
</organism>
<evidence type="ECO:0000256" key="14">
    <source>
        <dbReference type="PROSITE-ProRule" id="PRU00703"/>
    </source>
</evidence>
<dbReference type="InterPro" id="IPR046342">
    <property type="entry name" value="CBS_dom_sf"/>
</dbReference>
<evidence type="ECO:0000259" key="18">
    <source>
        <dbReference type="PROSITE" id="PS51846"/>
    </source>
</evidence>
<dbReference type="PANTHER" id="PTHR12064:SF22">
    <property type="entry name" value="METAL TRANSPORTER CNNM2"/>
    <property type="match status" value="1"/>
</dbReference>
<dbReference type="SUPFAM" id="SSF53335">
    <property type="entry name" value="S-adenosyl-L-methionine-dependent methyltransferases"/>
    <property type="match status" value="1"/>
</dbReference>
<keyword evidence="13" id="KW-0458">Lysosome</keyword>
<comment type="subcellular location">
    <subcellularLocation>
        <location evidence="1 16">Cell membrane</location>
        <topology evidence="1 16">Multi-pass membrane protein</topology>
    </subcellularLocation>
    <subcellularLocation>
        <location evidence="2">Lysosome membrane</location>
    </subcellularLocation>
</comment>
<evidence type="ECO:0000256" key="4">
    <source>
        <dbReference type="ARBA" id="ARBA00010484"/>
    </source>
</evidence>
<dbReference type="GO" id="GO:0005886">
    <property type="term" value="C:plasma membrane"/>
    <property type="evidence" value="ECO:0007669"/>
    <property type="project" value="UniProtKB-SubCell"/>
</dbReference>
<dbReference type="AlphaFoldDB" id="A0A8K1LSU2"/>
<dbReference type="GO" id="GO:0015095">
    <property type="term" value="F:magnesium ion transmembrane transporter activity"/>
    <property type="evidence" value="ECO:0007669"/>
    <property type="project" value="TreeGrafter"/>
</dbReference>
<evidence type="ECO:0000256" key="12">
    <source>
        <dbReference type="ARBA" id="ARBA00023136"/>
    </source>
</evidence>
<evidence type="ECO:0000256" key="2">
    <source>
        <dbReference type="ARBA" id="ARBA00004656"/>
    </source>
</evidence>
<accession>A0A8K1LSU2</accession>
<feature type="domain" description="CNNM transmembrane" evidence="18">
    <location>
        <begin position="471"/>
        <end position="651"/>
    </location>
</feature>
<keyword evidence="9 15" id="KW-1133">Transmembrane helix</keyword>
<proteinExistence type="inferred from homology"/>
<feature type="domain" description="CBS" evidence="17">
    <location>
        <begin position="738"/>
        <end position="804"/>
    </location>
</feature>
<dbReference type="PANTHER" id="PTHR12064">
    <property type="entry name" value="METAL TRANSPORTER CNNM"/>
    <property type="match status" value="1"/>
</dbReference>
<feature type="transmembrane region" description="Helical" evidence="16">
    <location>
        <begin position="533"/>
        <end position="554"/>
    </location>
</feature>
<dbReference type="EMBL" id="SWJQ01000024">
    <property type="protein sequence ID" value="TRZ25550.1"/>
    <property type="molecule type" value="Genomic_DNA"/>
</dbReference>
<dbReference type="PROSITE" id="PS51846">
    <property type="entry name" value="CNNM"/>
    <property type="match status" value="1"/>
</dbReference>
<evidence type="ECO:0000256" key="6">
    <source>
        <dbReference type="ARBA" id="ARBA00022475"/>
    </source>
</evidence>
<evidence type="ECO:0000256" key="13">
    <source>
        <dbReference type="ARBA" id="ARBA00023228"/>
    </source>
</evidence>
<comment type="similarity">
    <text evidence="3">Belongs to the BORCS7 family.</text>
</comment>
<comment type="similarity">
    <text evidence="4 16">Belongs to the ACDP family.</text>
</comment>
<dbReference type="Pfam" id="PF16088">
    <property type="entry name" value="BORCS7"/>
    <property type="match status" value="1"/>
</dbReference>
<evidence type="ECO:0000256" key="16">
    <source>
        <dbReference type="RuleBase" id="RU369091"/>
    </source>
</evidence>
<evidence type="ECO:0000256" key="5">
    <source>
        <dbReference type="ARBA" id="ARBA00022448"/>
    </source>
</evidence>
<evidence type="ECO:0000256" key="15">
    <source>
        <dbReference type="PROSITE-ProRule" id="PRU01193"/>
    </source>
</evidence>
<evidence type="ECO:0000259" key="17">
    <source>
        <dbReference type="PROSITE" id="PS51371"/>
    </source>
</evidence>
<dbReference type="InterPro" id="IPR002550">
    <property type="entry name" value="CNNM"/>
</dbReference>
<keyword evidence="10" id="KW-0406">Ion transport</keyword>
<evidence type="ECO:0000256" key="3">
    <source>
        <dbReference type="ARBA" id="ARBA00005433"/>
    </source>
</evidence>
<evidence type="ECO:0000313" key="20">
    <source>
        <dbReference type="Proteomes" id="UP000796761"/>
    </source>
</evidence>
<evidence type="ECO:0000313" key="19">
    <source>
        <dbReference type="EMBL" id="TRZ25550.1"/>
    </source>
</evidence>
<evidence type="ECO:0000256" key="10">
    <source>
        <dbReference type="ARBA" id="ARBA00023065"/>
    </source>
</evidence>
<dbReference type="SUPFAM" id="SSF54631">
    <property type="entry name" value="CBS-domain pair"/>
    <property type="match status" value="1"/>
</dbReference>
<dbReference type="OrthoDB" id="5353557at2759"/>
<dbReference type="Gene3D" id="3.40.5.100">
    <property type="match status" value="1"/>
</dbReference>
<dbReference type="InterPro" id="IPR014710">
    <property type="entry name" value="RmlC-like_jellyroll"/>
</dbReference>
<dbReference type="CDD" id="cd02440">
    <property type="entry name" value="AdoMet_MTases"/>
    <property type="match status" value="1"/>
</dbReference>
<comment type="function">
    <text evidence="16">Metal transporter.</text>
</comment>
<dbReference type="Pfam" id="PF13847">
    <property type="entry name" value="Methyltransf_31"/>
    <property type="match status" value="1"/>
</dbReference>
<dbReference type="InterPro" id="IPR000644">
    <property type="entry name" value="CBS_dom"/>
</dbReference>
<dbReference type="SUPFAM" id="SSF51206">
    <property type="entry name" value="cAMP-binding domain-like"/>
    <property type="match status" value="1"/>
</dbReference>
<dbReference type="FunFam" id="3.10.580.10:FF:000001">
    <property type="entry name" value="Putative metal transporter CNNM3 isoform 2"/>
    <property type="match status" value="1"/>
</dbReference>
<sequence>MAAGGAADAQARFGHSVKGLLTEKVTSCGTDVIALTKQVLKGSRSAEDYYGKELQKTEDLKTNVCVTSARPLSKVVRDALERIHEEVVARYYGCGLVVPECLSSCRILDLGCGSGRDCYLLSQLVGEQGHVTGIDMTEGQIEVAKKHVAYHMDKFGYRKPNVEFFHGYMEKLGDAGLADESYDIVISNCVINLAPDKRAVLQEAFRVLKPGGEMYFSDVYTSQRLSETIRKHRVLWGECLAGALYWRDLYSIAEEVGFSPPCLVTASPITIGNKELEGIIGDCRFVSATFRLFKVLGSSWAGPGQVIYNGGIVGHERELVFDANFTFKEGEVVDVDAEMAAILQSSRFADEFLIRPGGANAAALQGCSCKGVKRCGIRTSDIIILPHIVLNRRTSGIIEIEIKPLRKTEKSKSYYLCTSVSAPAAAALGPGAPGGLAGAEGPAGPPPWGETTWIYHDGEDTKMIVGEEKKFLLPFWLQVIFISLLLCLSGMFSGLNLGLMALDPMELRIVQNCGTDKEKNYAKRIEPVRRQGNYLLCSLLLGNVLVNTTLTILLDDIAGSGLVAVVVSTIGIVIFGEIVPQAICSRHGLAVGANTIFLTKFFMMMTFPASYPVSKLLDCVLGQEIGTVYNREKLLEMLRVTDPYNDLVKEELNIIQGALELRTKTVEDVMTPLRDCFMIAAEAVLDFNTMSEIMESGYTRIPVFEGDRSNIVDLLFVKDLAFVDPDDCTPLKTITRFYNHPLHFVFNDTKLDAMLEEFKKGKSHLAIVQRVNNEGEGDPFYEVLGIVTLEDVIEEIIKSEILDETDLYTDNKTKKKVAHRDRKQDFSAFKQTDSEMKVKISPQLLLAMHRFLATEVEAFGPSQMSEKILLRLLKHPNVIQELKYDEKNKKAPEHYLYQRNKPVDYFVLILQGKVEVEAGKEGMKFEAGAFSYYGVMALTASPAENKSPPRPCGLNHSDSLNRSDRIDAVTPTLGSSNNQLNASFLQVYVPDYSVKALTDIQFVKISRQQYQNALMASRMDKTPQSSDSENTKIELTLTELHDGLPDETANLLNEQNCVTHNKPNHSMHSEGAI</sequence>
<dbReference type="Pfam" id="PF00571">
    <property type="entry name" value="CBS"/>
    <property type="match status" value="1"/>
</dbReference>
<keyword evidence="8" id="KW-0677">Repeat</keyword>
<feature type="transmembrane region" description="Helical" evidence="16">
    <location>
        <begin position="560"/>
        <end position="579"/>
    </location>
</feature>
<dbReference type="Gene3D" id="3.10.580.10">
    <property type="entry name" value="CBS-domain"/>
    <property type="match status" value="1"/>
</dbReference>